<dbReference type="GO" id="GO:0005615">
    <property type="term" value="C:extracellular space"/>
    <property type="evidence" value="ECO:0007669"/>
    <property type="project" value="TreeGrafter"/>
</dbReference>
<dbReference type="GO" id="GO:0030514">
    <property type="term" value="P:negative regulation of BMP signaling pathway"/>
    <property type="evidence" value="ECO:0007669"/>
    <property type="project" value="InterPro"/>
</dbReference>
<dbReference type="Gene3D" id="1.10.287.520">
    <property type="entry name" value="Helix hairpin bin"/>
    <property type="match status" value="1"/>
</dbReference>
<proteinExistence type="inferred from homology"/>
<keyword evidence="3" id="KW-0217">Developmental protein</keyword>
<dbReference type="GO" id="GO:0045596">
    <property type="term" value="P:negative regulation of cell differentiation"/>
    <property type="evidence" value="ECO:0007669"/>
    <property type="project" value="InterPro"/>
</dbReference>
<dbReference type="GeneID" id="136811046"/>
<keyword evidence="5" id="KW-0732">Signal</keyword>
<dbReference type="Proteomes" id="UP000594262">
    <property type="component" value="Unplaced"/>
</dbReference>
<feature type="region of interest" description="Disordered" evidence="6">
    <location>
        <begin position="86"/>
        <end position="109"/>
    </location>
</feature>
<name>A0A7M5V0B5_9CNID</name>
<evidence type="ECO:0000313" key="7">
    <source>
        <dbReference type="EnsemblMetazoa" id="CLYHEMP009034.1"/>
    </source>
</evidence>
<dbReference type="EnsemblMetazoa" id="CLYHEMT009034.1">
    <property type="protein sequence ID" value="CLYHEMP009034.1"/>
    <property type="gene ID" value="CLYHEMG009034"/>
</dbReference>
<dbReference type="GO" id="GO:0009953">
    <property type="term" value="P:dorsal/ventral pattern formation"/>
    <property type="evidence" value="ECO:0007669"/>
    <property type="project" value="TreeGrafter"/>
</dbReference>
<keyword evidence="8" id="KW-1185">Reference proteome</keyword>
<evidence type="ECO:0000256" key="4">
    <source>
        <dbReference type="ARBA" id="ARBA00022525"/>
    </source>
</evidence>
<organism evidence="7 8">
    <name type="scientific">Clytia hemisphaerica</name>
    <dbReference type="NCBI Taxonomy" id="252671"/>
    <lineage>
        <taxon>Eukaryota</taxon>
        <taxon>Metazoa</taxon>
        <taxon>Cnidaria</taxon>
        <taxon>Hydrozoa</taxon>
        <taxon>Hydroidolina</taxon>
        <taxon>Leptothecata</taxon>
        <taxon>Obeliida</taxon>
        <taxon>Clytiidae</taxon>
        <taxon>Clytia</taxon>
    </lineage>
</organism>
<accession>A0A7M5V0B5</accession>
<dbReference type="Gene3D" id="2.10.90.10">
    <property type="entry name" value="Cystine-knot cytokines"/>
    <property type="match status" value="1"/>
</dbReference>
<evidence type="ECO:0008006" key="9">
    <source>
        <dbReference type="Google" id="ProtNLM"/>
    </source>
</evidence>
<evidence type="ECO:0000256" key="3">
    <source>
        <dbReference type="ARBA" id="ARBA00022473"/>
    </source>
</evidence>
<evidence type="ECO:0000256" key="1">
    <source>
        <dbReference type="ARBA" id="ARBA00004613"/>
    </source>
</evidence>
<sequence length="241" mass="27939">MNCIGMTLKTLVTLILVNVSFSFSLLSMTARNMFLSNSNDKMDIKLLPALLKYLPKPTLGEEDYKILTFQLGNSFKPEYMSIGDPRQAMDDVGRNNEADDAQEDDMQTHPQMSNELKEMTLKKVYSKMPKSHRKRATLGKRTSHRMKNWLWNLSKCPVYYTWMDLGKNIFPRYIKRGECSKKKTCSYPAGMKCQPKSWRDVNVLIYVCLKEINSVKLGCKWRQMTLNVLTECQCGCSKKQR</sequence>
<dbReference type="Pfam" id="PF05806">
    <property type="entry name" value="Noggin"/>
    <property type="match status" value="1"/>
</dbReference>
<feature type="compositionally biased region" description="Basic and acidic residues" evidence="6">
    <location>
        <begin position="87"/>
        <end position="97"/>
    </location>
</feature>
<dbReference type="InterPro" id="IPR008717">
    <property type="entry name" value="Noggin"/>
</dbReference>
<comment type="subcellular location">
    <subcellularLocation>
        <location evidence="1">Secreted</location>
    </subcellularLocation>
</comment>
<reference evidence="7" key="1">
    <citation type="submission" date="2021-01" db="UniProtKB">
        <authorList>
            <consortium name="EnsemblMetazoa"/>
        </authorList>
    </citation>
    <scope>IDENTIFICATION</scope>
</reference>
<dbReference type="RefSeq" id="XP_066923751.1">
    <property type="nucleotide sequence ID" value="XM_067067650.1"/>
</dbReference>
<evidence type="ECO:0000256" key="6">
    <source>
        <dbReference type="SAM" id="MobiDB-lite"/>
    </source>
</evidence>
<comment type="similarity">
    <text evidence="2">Belongs to the noggin family.</text>
</comment>
<dbReference type="SUPFAM" id="SSF57501">
    <property type="entry name" value="Cystine-knot cytokines"/>
    <property type="match status" value="1"/>
</dbReference>
<dbReference type="InterPro" id="IPR029034">
    <property type="entry name" value="Cystine-knot_cytokine"/>
</dbReference>
<evidence type="ECO:0000256" key="5">
    <source>
        <dbReference type="ARBA" id="ARBA00022729"/>
    </source>
</evidence>
<evidence type="ECO:0000313" key="8">
    <source>
        <dbReference type="Proteomes" id="UP000594262"/>
    </source>
</evidence>
<evidence type="ECO:0000256" key="2">
    <source>
        <dbReference type="ARBA" id="ARBA00007480"/>
    </source>
</evidence>
<dbReference type="AlphaFoldDB" id="A0A7M5V0B5"/>
<dbReference type="PANTHER" id="PTHR10494">
    <property type="entry name" value="BONE MORPHOGENETIC PROTEIN INHIBITOR, NOGGIN"/>
    <property type="match status" value="1"/>
</dbReference>
<dbReference type="OrthoDB" id="5950649at2759"/>
<keyword evidence="4" id="KW-0964">Secreted</keyword>
<protein>
    <recommendedName>
        <fullName evidence="9">Noggin</fullName>
    </recommendedName>
</protein>
<dbReference type="PANTHER" id="PTHR10494:SF6">
    <property type="entry name" value="NOGGIN"/>
    <property type="match status" value="1"/>
</dbReference>